<dbReference type="Proteomes" id="UP000790709">
    <property type="component" value="Unassembled WGS sequence"/>
</dbReference>
<keyword evidence="2" id="KW-1185">Reference proteome</keyword>
<name>A0ACB8BUX2_9AGAM</name>
<reference evidence="1" key="1">
    <citation type="journal article" date="2021" name="New Phytol.">
        <title>Evolutionary innovations through gain and loss of genes in the ectomycorrhizal Boletales.</title>
        <authorList>
            <person name="Wu G."/>
            <person name="Miyauchi S."/>
            <person name="Morin E."/>
            <person name="Kuo A."/>
            <person name="Drula E."/>
            <person name="Varga T."/>
            <person name="Kohler A."/>
            <person name="Feng B."/>
            <person name="Cao Y."/>
            <person name="Lipzen A."/>
            <person name="Daum C."/>
            <person name="Hundley H."/>
            <person name="Pangilinan J."/>
            <person name="Johnson J."/>
            <person name="Barry K."/>
            <person name="LaButti K."/>
            <person name="Ng V."/>
            <person name="Ahrendt S."/>
            <person name="Min B."/>
            <person name="Choi I.G."/>
            <person name="Park H."/>
            <person name="Plett J.M."/>
            <person name="Magnuson J."/>
            <person name="Spatafora J.W."/>
            <person name="Nagy L.G."/>
            <person name="Henrissat B."/>
            <person name="Grigoriev I.V."/>
            <person name="Yang Z.L."/>
            <person name="Xu J."/>
            <person name="Martin F.M."/>
        </authorList>
    </citation>
    <scope>NUCLEOTIDE SEQUENCE</scope>
    <source>
        <strain evidence="1">KUC20120723A-06</strain>
    </source>
</reference>
<accession>A0ACB8BUX2</accession>
<evidence type="ECO:0000313" key="2">
    <source>
        <dbReference type="Proteomes" id="UP000790709"/>
    </source>
</evidence>
<protein>
    <submittedName>
        <fullName evidence="1">Uncharacterized protein</fullName>
    </submittedName>
</protein>
<comment type="caution">
    <text evidence="1">The sequence shown here is derived from an EMBL/GenBank/DDBJ whole genome shotgun (WGS) entry which is preliminary data.</text>
</comment>
<gene>
    <name evidence="1" type="ORF">BV22DRAFT_1125759</name>
</gene>
<organism evidence="1 2">
    <name type="scientific">Leucogyrophana mollusca</name>
    <dbReference type="NCBI Taxonomy" id="85980"/>
    <lineage>
        <taxon>Eukaryota</taxon>
        <taxon>Fungi</taxon>
        <taxon>Dikarya</taxon>
        <taxon>Basidiomycota</taxon>
        <taxon>Agaricomycotina</taxon>
        <taxon>Agaricomycetes</taxon>
        <taxon>Agaricomycetidae</taxon>
        <taxon>Boletales</taxon>
        <taxon>Boletales incertae sedis</taxon>
        <taxon>Leucogyrophana</taxon>
    </lineage>
</organism>
<proteinExistence type="predicted"/>
<sequence>MPAVASISEAGYSEEPEAIWGTVENLGEDGAMITKTVWPSEAPDEYTGLFKNLARAIRNGGELAVKWEEATQVIEMIELAYKSSAEERTIVIPKI</sequence>
<dbReference type="EMBL" id="MU266341">
    <property type="protein sequence ID" value="KAH7929499.1"/>
    <property type="molecule type" value="Genomic_DNA"/>
</dbReference>
<evidence type="ECO:0000313" key="1">
    <source>
        <dbReference type="EMBL" id="KAH7929499.1"/>
    </source>
</evidence>